<dbReference type="Proteomes" id="UP001605036">
    <property type="component" value="Unassembled WGS sequence"/>
</dbReference>
<protein>
    <submittedName>
        <fullName evidence="1">Uncharacterized protein</fullName>
    </submittedName>
</protein>
<accession>A0ABD1ZRK5</accession>
<evidence type="ECO:0000313" key="2">
    <source>
        <dbReference type="Proteomes" id="UP001605036"/>
    </source>
</evidence>
<reference evidence="1 2" key="1">
    <citation type="submission" date="2024-09" db="EMBL/GenBank/DDBJ databases">
        <title>Chromosome-scale assembly of Riccia fluitans.</title>
        <authorList>
            <person name="Paukszto L."/>
            <person name="Sawicki J."/>
            <person name="Karawczyk K."/>
            <person name="Piernik-Szablinska J."/>
            <person name="Szczecinska M."/>
            <person name="Mazdziarz M."/>
        </authorList>
    </citation>
    <scope>NUCLEOTIDE SEQUENCE [LARGE SCALE GENOMIC DNA]</scope>
    <source>
        <strain evidence="1">Rf_01</strain>
        <tissue evidence="1">Aerial parts of the thallus</tissue>
    </source>
</reference>
<proteinExistence type="predicted"/>
<sequence>MPEEVDEAVLSKLLIHKVPKGVRYEELKLLFPRNIHFKFQEIEKGTSATSKYFSTYAVFPSKEVANEAFDQLRSPATEDTTGRLQKIVNIRSRFQHRNASCISVIVRKMDNSIKCLDGRKDTAVGDSNLVMETKCFEGVETAEDSNLAIAPNCSQRSGDG</sequence>
<organism evidence="1 2">
    <name type="scientific">Riccia fluitans</name>
    <dbReference type="NCBI Taxonomy" id="41844"/>
    <lineage>
        <taxon>Eukaryota</taxon>
        <taxon>Viridiplantae</taxon>
        <taxon>Streptophyta</taxon>
        <taxon>Embryophyta</taxon>
        <taxon>Marchantiophyta</taxon>
        <taxon>Marchantiopsida</taxon>
        <taxon>Marchantiidae</taxon>
        <taxon>Marchantiales</taxon>
        <taxon>Ricciaceae</taxon>
        <taxon>Riccia</taxon>
    </lineage>
</organism>
<evidence type="ECO:0000313" key="1">
    <source>
        <dbReference type="EMBL" id="KAL2652789.1"/>
    </source>
</evidence>
<comment type="caution">
    <text evidence="1">The sequence shown here is derived from an EMBL/GenBank/DDBJ whole genome shotgun (WGS) entry which is preliminary data.</text>
</comment>
<keyword evidence="2" id="KW-1185">Reference proteome</keyword>
<name>A0ABD1ZRK5_9MARC</name>
<dbReference type="EMBL" id="JBHFFA010000001">
    <property type="protein sequence ID" value="KAL2652789.1"/>
    <property type="molecule type" value="Genomic_DNA"/>
</dbReference>
<gene>
    <name evidence="1" type="ORF">R1flu_020917</name>
</gene>
<dbReference type="AlphaFoldDB" id="A0ABD1ZRK5"/>